<keyword evidence="8" id="KW-1185">Reference proteome</keyword>
<dbReference type="PANTHER" id="PTHR42784:SF1">
    <property type="entry name" value="PYRANOSE 2-OXIDASE"/>
    <property type="match status" value="1"/>
</dbReference>
<evidence type="ECO:0000256" key="5">
    <source>
        <dbReference type="ARBA" id="ARBA00023002"/>
    </source>
</evidence>
<dbReference type="AlphaFoldDB" id="A0A1D8AX32"/>
<evidence type="ECO:0000256" key="3">
    <source>
        <dbReference type="ARBA" id="ARBA00022630"/>
    </source>
</evidence>
<dbReference type="EMBL" id="CP016094">
    <property type="protein sequence ID" value="AOS45443.1"/>
    <property type="molecule type" value="Genomic_DNA"/>
</dbReference>
<dbReference type="Gene3D" id="3.50.50.60">
    <property type="entry name" value="FAD/NAD(P)-binding domain"/>
    <property type="match status" value="2"/>
</dbReference>
<proteinExistence type="inferred from homology"/>
<evidence type="ECO:0000313" key="7">
    <source>
        <dbReference type="EMBL" id="AOS45443.1"/>
    </source>
</evidence>
<dbReference type="OrthoDB" id="9787779at2"/>
<dbReference type="Proteomes" id="UP000095228">
    <property type="component" value="Chromosome"/>
</dbReference>
<evidence type="ECO:0000313" key="8">
    <source>
        <dbReference type="Proteomes" id="UP000095228"/>
    </source>
</evidence>
<dbReference type="RefSeq" id="WP_069962592.1">
    <property type="nucleotide sequence ID" value="NZ_CP016094.1"/>
</dbReference>
<dbReference type="EC" id="1.1.99.11" evidence="7"/>
<keyword evidence="5 7" id="KW-0560">Oxidoreductase</keyword>
<dbReference type="GO" id="GO:0016614">
    <property type="term" value="F:oxidoreductase activity, acting on CH-OH group of donors"/>
    <property type="evidence" value="ECO:0007669"/>
    <property type="project" value="InterPro"/>
</dbReference>
<dbReference type="PATRIC" id="fig|1838286.3.peg.2535"/>
<keyword evidence="3" id="KW-0285">Flavoprotein</keyword>
<dbReference type="Pfam" id="PF05199">
    <property type="entry name" value="GMC_oxred_C"/>
    <property type="match status" value="1"/>
</dbReference>
<comment type="cofactor">
    <cofactor evidence="1">
        <name>FAD</name>
        <dbReference type="ChEBI" id="CHEBI:57692"/>
    </cofactor>
</comment>
<name>A0A1D8AX32_9BACT</name>
<gene>
    <name evidence="7" type="primary">fdhL_2</name>
    <name evidence="7" type="ORF">Verru16b_02524</name>
</gene>
<accession>A0A1D8AX32</accession>
<dbReference type="STRING" id="1838286.Verru16b_02524"/>
<reference evidence="7 8" key="1">
    <citation type="submission" date="2016-06" db="EMBL/GenBank/DDBJ databases">
        <title>Three novel species with peptidoglycan cell walls form the new genus Lacunisphaera gen. nov. in the family Opitutaceae of the verrucomicrobial subdivision 4.</title>
        <authorList>
            <person name="Rast P."/>
            <person name="Gloeckner I."/>
            <person name="Jogler M."/>
            <person name="Boedeker C."/>
            <person name="Jeske O."/>
            <person name="Wiegand S."/>
            <person name="Reinhardt R."/>
            <person name="Schumann P."/>
            <person name="Rohde M."/>
            <person name="Spring S."/>
            <person name="Gloeckner F.O."/>
            <person name="Jogler C."/>
        </authorList>
    </citation>
    <scope>NUCLEOTIDE SEQUENCE [LARGE SCALE GENOMIC DNA]</scope>
    <source>
        <strain evidence="7 8">IG16b</strain>
    </source>
</reference>
<dbReference type="SUPFAM" id="SSF51905">
    <property type="entry name" value="FAD/NAD(P)-binding domain"/>
    <property type="match status" value="1"/>
</dbReference>
<sequence>MPLITSAQVRSDYDVIVVGSGAAGGQTAYTLTMEGARVLMLEAGRDYDPVKETPMFQTNGQAPLRGVATPDKHMGFHDATVDGGWTVPDEPYTQISEDPAKKFEWWRARMMGGRTNHWARHSLRNGPYDFKPYSRDGLGFDWPFTYDEIAPWYDKAEMLVGVYGENEGMENTPDSSPGVLQPAPAPRASELLAKKHMAPLGIPVIPIHRAVLTQRQDGEKLSQILHPGNPKAQRILAQSMSERAACFWATPCGRGCAIRATYQSTTVHLPPALATGNLDIVANAMVREVTLNAKGLADGVVYIDKTTGLEHRPKARVVVLGASSCESVRVLLNSKSARFPQGLANTTGLVGKYIMDTVGASLSGQIPALENLPPHNEDGAGGLHVYAPWWLYGPQLRGDLGFARGYHIEFGGGRSMPGMGAGAGLQNYTRGSYGLKLKEDARRFYGSTMFFSGRGEMIPNEGSYCELDPVVKDKWGIPVLRFAWEWSEHERKQAEHMERTFRDIILAMGGKVLGASGNRKRISPDHPIEIGGRVIHEVGGAIMGSDRTKSVTNQWCQTWDVPNLYMTDGATFPSNADKNPTITIMALAWRAGEHMLAEMKKGNF</sequence>
<feature type="domain" description="Glucose-methanol-choline oxidoreductase C-terminal" evidence="6">
    <location>
        <begin position="463"/>
        <end position="588"/>
    </location>
</feature>
<dbReference type="InterPro" id="IPR051473">
    <property type="entry name" value="P2Ox-like"/>
</dbReference>
<evidence type="ECO:0000256" key="4">
    <source>
        <dbReference type="ARBA" id="ARBA00022827"/>
    </source>
</evidence>
<dbReference type="InterPro" id="IPR007867">
    <property type="entry name" value="GMC_OxRtase_C"/>
</dbReference>
<evidence type="ECO:0000259" key="6">
    <source>
        <dbReference type="Pfam" id="PF05199"/>
    </source>
</evidence>
<protein>
    <submittedName>
        <fullName evidence="7">Fructose dehydrogenase large subunit</fullName>
        <ecNumber evidence="7">1.1.99.11</ecNumber>
    </submittedName>
</protein>
<dbReference type="SUPFAM" id="SSF54373">
    <property type="entry name" value="FAD-linked reductases, C-terminal domain"/>
    <property type="match status" value="1"/>
</dbReference>
<evidence type="ECO:0000256" key="1">
    <source>
        <dbReference type="ARBA" id="ARBA00001974"/>
    </source>
</evidence>
<organism evidence="7 8">
    <name type="scientific">Lacunisphaera limnophila</name>
    <dbReference type="NCBI Taxonomy" id="1838286"/>
    <lineage>
        <taxon>Bacteria</taxon>
        <taxon>Pseudomonadati</taxon>
        <taxon>Verrucomicrobiota</taxon>
        <taxon>Opitutia</taxon>
        <taxon>Opitutales</taxon>
        <taxon>Opitutaceae</taxon>
        <taxon>Lacunisphaera</taxon>
    </lineage>
</organism>
<dbReference type="InterPro" id="IPR036188">
    <property type="entry name" value="FAD/NAD-bd_sf"/>
</dbReference>
<comment type="similarity">
    <text evidence="2">Belongs to the GMC oxidoreductase family.</text>
</comment>
<keyword evidence="4" id="KW-0274">FAD</keyword>
<dbReference type="KEGG" id="obg:Verru16b_02524"/>
<dbReference type="PANTHER" id="PTHR42784">
    <property type="entry name" value="PYRANOSE 2-OXIDASE"/>
    <property type="match status" value="1"/>
</dbReference>
<evidence type="ECO:0000256" key="2">
    <source>
        <dbReference type="ARBA" id="ARBA00010790"/>
    </source>
</evidence>